<sequence length="228" mass="25729">MKKGDNLTLHNPKTLQALLISQETQAYAMAFLSFFALAFFTVFAIRPTLISFFNLQKQIEEAKETDSKLEMKIEQLLAAQQVYQDYQSELALLDKALPENPEFAQLIQKLEEIVNDKEATTTAFETIDEVTLLDKHELLNLGTAANAEMSPEVSEALNEMPAESIKFSMTIGSNYLNNKAVANHLLELKRIIGLTTLEFTNTKDQDNVEFPVETTLEAEAFYLPKLND</sequence>
<dbReference type="EMBL" id="LCAN01000023">
    <property type="protein sequence ID" value="KKR92804.1"/>
    <property type="molecule type" value="Genomic_DNA"/>
</dbReference>
<evidence type="ECO:0008006" key="4">
    <source>
        <dbReference type="Google" id="ProtNLM"/>
    </source>
</evidence>
<comment type="caution">
    <text evidence="2">The sequence shown here is derived from an EMBL/GenBank/DDBJ whole genome shotgun (WGS) entry which is preliminary data.</text>
</comment>
<dbReference type="Proteomes" id="UP000034961">
    <property type="component" value="Unassembled WGS sequence"/>
</dbReference>
<name>A0A0G0UVN1_9BACT</name>
<keyword evidence="1" id="KW-0812">Transmembrane</keyword>
<keyword evidence="1" id="KW-1133">Transmembrane helix</keyword>
<reference evidence="2 3" key="1">
    <citation type="journal article" date="2015" name="Nature">
        <title>rRNA introns, odd ribosomes, and small enigmatic genomes across a large radiation of phyla.</title>
        <authorList>
            <person name="Brown C.T."/>
            <person name="Hug L.A."/>
            <person name="Thomas B.C."/>
            <person name="Sharon I."/>
            <person name="Castelle C.J."/>
            <person name="Singh A."/>
            <person name="Wilkins M.J."/>
            <person name="Williams K.H."/>
            <person name="Banfield J.F."/>
        </authorList>
    </citation>
    <scope>NUCLEOTIDE SEQUENCE [LARGE SCALE GENOMIC DNA]</scope>
</reference>
<proteinExistence type="predicted"/>
<evidence type="ECO:0000313" key="2">
    <source>
        <dbReference type="EMBL" id="KKR92804.1"/>
    </source>
</evidence>
<keyword evidence="1" id="KW-0472">Membrane</keyword>
<dbReference type="Gene3D" id="3.30.70.60">
    <property type="match status" value="1"/>
</dbReference>
<dbReference type="InterPro" id="IPR014717">
    <property type="entry name" value="Transl_elong_EF1B/ribsomal_bS6"/>
</dbReference>
<evidence type="ECO:0000313" key="3">
    <source>
        <dbReference type="Proteomes" id="UP000034961"/>
    </source>
</evidence>
<dbReference type="AlphaFoldDB" id="A0A0G0UVN1"/>
<protein>
    <recommendedName>
        <fullName evidence="4">Type IV pilus assembly protein PilO</fullName>
    </recommendedName>
</protein>
<gene>
    <name evidence="2" type="ORF">UU41_C0023G0006</name>
</gene>
<feature type="transmembrane region" description="Helical" evidence="1">
    <location>
        <begin position="26"/>
        <end position="45"/>
    </location>
</feature>
<evidence type="ECO:0000256" key="1">
    <source>
        <dbReference type="SAM" id="Phobius"/>
    </source>
</evidence>
<accession>A0A0G0UVN1</accession>
<organism evidence="2 3">
    <name type="scientific">Candidatus Roizmanbacteria bacterium GW2011_GWA1_41_13</name>
    <dbReference type="NCBI Taxonomy" id="1618474"/>
    <lineage>
        <taxon>Bacteria</taxon>
        <taxon>Candidatus Roizmaniibacteriota</taxon>
    </lineage>
</organism>